<keyword evidence="3" id="KW-1185">Reference proteome</keyword>
<comment type="caution">
    <text evidence="2">The sequence shown here is derived from an EMBL/GenBank/DDBJ whole genome shotgun (WGS) entry which is preliminary data.</text>
</comment>
<organism evidence="2 3">
    <name type="scientific">Rhodococcus oryzae</name>
    <dbReference type="NCBI Taxonomy" id="2571143"/>
    <lineage>
        <taxon>Bacteria</taxon>
        <taxon>Bacillati</taxon>
        <taxon>Actinomycetota</taxon>
        <taxon>Actinomycetes</taxon>
        <taxon>Mycobacteriales</taxon>
        <taxon>Nocardiaceae</taxon>
        <taxon>Rhodococcus</taxon>
    </lineage>
</organism>
<proteinExistence type="predicted"/>
<protein>
    <submittedName>
        <fullName evidence="2">SDR family oxidoreductase</fullName>
    </submittedName>
</protein>
<dbReference type="Proteomes" id="UP000305109">
    <property type="component" value="Unassembled WGS sequence"/>
</dbReference>
<dbReference type="PANTHER" id="PTHR47129">
    <property type="entry name" value="QUINONE OXIDOREDUCTASE 2"/>
    <property type="match status" value="1"/>
</dbReference>
<dbReference type="RefSeq" id="WP_136908519.1">
    <property type="nucleotide sequence ID" value="NZ_SUMD01000003.1"/>
</dbReference>
<evidence type="ECO:0000259" key="1">
    <source>
        <dbReference type="Pfam" id="PF05368"/>
    </source>
</evidence>
<sequence length="288" mass="29445">MTIAITGATGHLGRLVVESLLARGADAGDLVAVVRDPAKAADLAAKGVQVRAADYTDREALESALTGAAKLLLISSSEVGQRLPQHTNVIEAATTAGVAFIAYTSVLDAANSVLTLAQEHKATEEVLAASGIEHALLRNGWYWENYTTDLAGTIERGMLAGAAGDGRVAAAARADYAEAAAVVLLSDGQAGKVYELGGDERLTLAELAAKISDAAGKTVVYQDLSEDQFGAALESAGLPAVYAGMLANSDAGIKVGALDTTSGDLQMLIGRSSTPVAEVLRRSAPVRG</sequence>
<dbReference type="Gene3D" id="3.40.50.720">
    <property type="entry name" value="NAD(P)-binding Rossmann-like Domain"/>
    <property type="match status" value="1"/>
</dbReference>
<evidence type="ECO:0000313" key="2">
    <source>
        <dbReference type="EMBL" id="TJZ79425.1"/>
    </source>
</evidence>
<name>A0ABY2RMA0_9NOCA</name>
<evidence type="ECO:0000313" key="3">
    <source>
        <dbReference type="Proteomes" id="UP000305109"/>
    </source>
</evidence>
<dbReference type="PANTHER" id="PTHR47129:SF1">
    <property type="entry name" value="NMRA-LIKE DOMAIN-CONTAINING PROTEIN"/>
    <property type="match status" value="1"/>
</dbReference>
<dbReference type="InterPro" id="IPR036291">
    <property type="entry name" value="NAD(P)-bd_dom_sf"/>
</dbReference>
<dbReference type="EMBL" id="SUMD01000003">
    <property type="protein sequence ID" value="TJZ79425.1"/>
    <property type="molecule type" value="Genomic_DNA"/>
</dbReference>
<dbReference type="SUPFAM" id="SSF51735">
    <property type="entry name" value="NAD(P)-binding Rossmann-fold domains"/>
    <property type="match status" value="1"/>
</dbReference>
<gene>
    <name evidence="2" type="ORF">FCG67_07265</name>
</gene>
<dbReference type="CDD" id="cd05269">
    <property type="entry name" value="TMR_SDR_a"/>
    <property type="match status" value="1"/>
</dbReference>
<feature type="domain" description="NmrA-like" evidence="1">
    <location>
        <begin position="2"/>
        <end position="231"/>
    </location>
</feature>
<reference evidence="2 3" key="1">
    <citation type="submission" date="2019-04" db="EMBL/GenBank/DDBJ databases">
        <title>Rhodococcus oryzae sp. nov., a novel actinomycete isolated from rhizosphere soil of rice (Oryza sativa L.).</title>
        <authorList>
            <person name="Li C."/>
        </authorList>
    </citation>
    <scope>NUCLEOTIDE SEQUENCE [LARGE SCALE GENOMIC DNA]</scope>
    <source>
        <strain evidence="2 3">NEAU-CX67</strain>
    </source>
</reference>
<dbReference type="Gene3D" id="3.90.25.10">
    <property type="entry name" value="UDP-galactose 4-epimerase, domain 1"/>
    <property type="match status" value="1"/>
</dbReference>
<accession>A0ABY2RMA0</accession>
<dbReference type="Pfam" id="PF05368">
    <property type="entry name" value="NmrA"/>
    <property type="match status" value="1"/>
</dbReference>
<dbReference type="InterPro" id="IPR052718">
    <property type="entry name" value="NmrA-type_oxidoreductase"/>
</dbReference>
<dbReference type="InterPro" id="IPR008030">
    <property type="entry name" value="NmrA-like"/>
</dbReference>